<gene>
    <name evidence="2" type="ORF">BBAD15_g10457</name>
</gene>
<dbReference type="Gene3D" id="3.80.10.10">
    <property type="entry name" value="Ribonuclease Inhibitor"/>
    <property type="match status" value="1"/>
</dbReference>
<evidence type="ECO:0000256" key="1">
    <source>
        <dbReference type="SAM" id="MobiDB-lite"/>
    </source>
</evidence>
<evidence type="ECO:0000313" key="3">
    <source>
        <dbReference type="Proteomes" id="UP000030106"/>
    </source>
</evidence>
<dbReference type="HOGENOM" id="CLU_018589_1_0_1"/>
<sequence length="652" mass="71055">MRLPFLKKGKKGSLQLDVPPEFRPAGAGQMPRFPPTTQSALKLAQLPPAVLQRIFAHVCPHASDGSFDTCEDSARADNCVLCDLRDLSHCAQISRAWRVAAIQVLYHSIRIEPVHYCKMEAWLAERRKKTGRFDRNGVPEDTAQARLRLLRRTVRDDPTRIGKLVQYLKIPYMLREFCYVELAQTIAVLPDLHYVDLPEGMFADEPAYATLRLEVQARCPKLRKMTYVAGSERSFSMLATGQIWPRLQVLELNRLNVDPTTMRNVLGSLANLRALKVSQTDSISDEVLLSTEGLPALPPLEELVLKDTPRVTAAGLIEYLSWLDAQQALEVLTLKDTGVQASGLADILTMATSLRTLALQTKISEPFPHTAGIAPLASQSLRTLRFEVSGRTASAQGDSAANTYYSYVANSILQSNLPRLRKLFVHDESFPDKLQTAMPVPGGALNNPRHRHQSSSMSSARSAPALRVSPPPSTTASPPRGNGLASPKYSNGPMSSPRAVPRSPILPPIANSQLAQNRLSSNNPFAPQQQARSAPIQTLEVFTKSDEFGQWNFARIDALPKSVSAGSSSSATATADPRRESHYGLAADVEGQGWDHGAARRSVMVGNATGGFLTLPGGAPFAPPPDLPPVAPGFANDDHRPRSSGGSSRVRR</sequence>
<accession>A0A0A2V9X2</accession>
<dbReference type="STRING" id="1245745.A0A0A2V9X2"/>
<feature type="compositionally biased region" description="Low complexity" evidence="1">
    <location>
        <begin position="454"/>
        <end position="465"/>
    </location>
</feature>
<reference evidence="2 3" key="1">
    <citation type="submission" date="2012-10" db="EMBL/GenBank/DDBJ databases">
        <title>Genome sequencing and analysis of entomopathogenic fungi Beauveria bassiana D1-5.</title>
        <authorList>
            <person name="Li Q."/>
            <person name="Wang L."/>
            <person name="Zhang Z."/>
            <person name="Wang Q."/>
            <person name="Ren J."/>
            <person name="Wang M."/>
            <person name="Xu W."/>
            <person name="Wang J."/>
            <person name="Lu Y."/>
            <person name="Du Q."/>
            <person name="Sun Z."/>
        </authorList>
    </citation>
    <scope>NUCLEOTIDE SEQUENCE [LARGE SCALE GENOMIC DNA]</scope>
    <source>
        <strain evidence="2 3">D1-5</strain>
    </source>
</reference>
<dbReference type="SUPFAM" id="SSF52047">
    <property type="entry name" value="RNI-like"/>
    <property type="match status" value="1"/>
</dbReference>
<feature type="compositionally biased region" description="Pro residues" evidence="1">
    <location>
        <begin position="621"/>
        <end position="631"/>
    </location>
</feature>
<name>A0A0A2V9X2_BEABA</name>
<dbReference type="Proteomes" id="UP000030106">
    <property type="component" value="Unassembled WGS sequence"/>
</dbReference>
<evidence type="ECO:0000313" key="2">
    <source>
        <dbReference type="EMBL" id="KGQ04303.1"/>
    </source>
</evidence>
<feature type="region of interest" description="Disordered" evidence="1">
    <location>
        <begin position="435"/>
        <end position="507"/>
    </location>
</feature>
<proteinExistence type="predicted"/>
<organism evidence="2 3">
    <name type="scientific">Beauveria bassiana D1-5</name>
    <dbReference type="NCBI Taxonomy" id="1245745"/>
    <lineage>
        <taxon>Eukaryota</taxon>
        <taxon>Fungi</taxon>
        <taxon>Dikarya</taxon>
        <taxon>Ascomycota</taxon>
        <taxon>Pezizomycotina</taxon>
        <taxon>Sordariomycetes</taxon>
        <taxon>Hypocreomycetidae</taxon>
        <taxon>Hypocreales</taxon>
        <taxon>Cordycipitaceae</taxon>
        <taxon>Beauveria</taxon>
    </lineage>
</organism>
<dbReference type="InterPro" id="IPR032675">
    <property type="entry name" value="LRR_dom_sf"/>
</dbReference>
<feature type="region of interest" description="Disordered" evidence="1">
    <location>
        <begin position="615"/>
        <end position="652"/>
    </location>
</feature>
<dbReference type="OrthoDB" id="5405297at2759"/>
<protein>
    <submittedName>
        <fullName evidence="2">Uncharacterized protein</fullName>
    </submittedName>
</protein>
<dbReference type="AlphaFoldDB" id="A0A0A2V9X2"/>
<dbReference type="EMBL" id="ANFO01001097">
    <property type="protein sequence ID" value="KGQ04303.1"/>
    <property type="molecule type" value="Genomic_DNA"/>
</dbReference>
<dbReference type="eggNOG" id="ENOG502QR16">
    <property type="taxonomic scope" value="Eukaryota"/>
</dbReference>
<comment type="caution">
    <text evidence="2">The sequence shown here is derived from an EMBL/GenBank/DDBJ whole genome shotgun (WGS) entry which is preliminary data.</text>
</comment>
<feature type="compositionally biased region" description="Low complexity" evidence="1">
    <location>
        <begin position="643"/>
        <end position="652"/>
    </location>
</feature>